<evidence type="ECO:0000256" key="2">
    <source>
        <dbReference type="SAM" id="Phobius"/>
    </source>
</evidence>
<dbReference type="PANTHER" id="PTHR40018">
    <property type="entry name" value="[PSI+] INDUCTION PROTEIN 2"/>
    <property type="match status" value="1"/>
</dbReference>
<sequence>MATLAWQRRDVASDLNNVKNTYSSWDKCMTETYCKWPAIIGIILAVIICLSIVWCLVRCLCCGVECCCGCFSCCNACCPSPRRNKRDQGAGYYQQPPPMPVHQQPYYPQYASAPPPVYASGGAGYRGTPQTAIFDDRNKGGAAINEDALPHMPSWSNAQERRVDDEDVELEKMNGYPPAAQQSLLPKNEYYSTHPEAMGDLGTMHASPYQDYDQYRGTTTSPTSVYPPTYHTSMSPAPSMYATPQRQWSGGTPSVPPSYYTGTPSITSPPPQDPTVARKPVAGSWRDPLLPEVINALAGEHRAQ</sequence>
<dbReference type="OrthoDB" id="5401332at2759"/>
<evidence type="ECO:0000313" key="3">
    <source>
        <dbReference type="EMBL" id="OTA22130.1"/>
    </source>
</evidence>
<dbReference type="AlphaFoldDB" id="A0A1Z5SMT1"/>
<evidence type="ECO:0000313" key="4">
    <source>
        <dbReference type="Proteomes" id="UP000194280"/>
    </source>
</evidence>
<gene>
    <name evidence="3" type="ORF">BTJ68_14998</name>
</gene>
<dbReference type="PANTHER" id="PTHR40018:SF1">
    <property type="entry name" value="[PSI+] INDUCTION PROTEIN 2"/>
    <property type="match status" value="1"/>
</dbReference>
<dbReference type="Proteomes" id="UP000194280">
    <property type="component" value="Unassembled WGS sequence"/>
</dbReference>
<dbReference type="InterPro" id="IPR037504">
    <property type="entry name" value="PSI_induc_2"/>
</dbReference>
<accession>A0A1Z5SMT1</accession>
<name>A0A1Z5SMT1_HORWE</name>
<keyword evidence="2" id="KW-0812">Transmembrane</keyword>
<reference evidence="3 4" key="1">
    <citation type="submission" date="2017-01" db="EMBL/GenBank/DDBJ databases">
        <title>The recent genome duplication of the halophilic yeast Hortaea werneckii: insights from long-read sequencing.</title>
        <authorList>
            <person name="Sinha S."/>
            <person name="Flibotte S."/>
            <person name="Neira M."/>
            <person name="Lenassi M."/>
            <person name="Gostincar C."/>
            <person name="Stajich J.E."/>
            <person name="Nislow C.E."/>
        </authorList>
    </citation>
    <scope>NUCLEOTIDE SEQUENCE [LARGE SCALE GENOMIC DNA]</scope>
    <source>
        <strain evidence="3 4">EXF-2000</strain>
    </source>
</reference>
<dbReference type="EMBL" id="MUNK01000399">
    <property type="protein sequence ID" value="OTA22130.1"/>
    <property type="molecule type" value="Genomic_DNA"/>
</dbReference>
<organism evidence="3 4">
    <name type="scientific">Hortaea werneckii EXF-2000</name>
    <dbReference type="NCBI Taxonomy" id="1157616"/>
    <lineage>
        <taxon>Eukaryota</taxon>
        <taxon>Fungi</taxon>
        <taxon>Dikarya</taxon>
        <taxon>Ascomycota</taxon>
        <taxon>Pezizomycotina</taxon>
        <taxon>Dothideomycetes</taxon>
        <taxon>Dothideomycetidae</taxon>
        <taxon>Mycosphaerellales</taxon>
        <taxon>Teratosphaeriaceae</taxon>
        <taxon>Hortaea</taxon>
    </lineage>
</organism>
<feature type="transmembrane region" description="Helical" evidence="2">
    <location>
        <begin position="36"/>
        <end position="57"/>
    </location>
</feature>
<feature type="compositionally biased region" description="Polar residues" evidence="1">
    <location>
        <begin position="242"/>
        <end position="252"/>
    </location>
</feature>
<evidence type="ECO:0000256" key="1">
    <source>
        <dbReference type="SAM" id="MobiDB-lite"/>
    </source>
</evidence>
<dbReference type="STRING" id="1157616.A0A1Z5SMT1"/>
<comment type="caution">
    <text evidence="3">The sequence shown here is derived from an EMBL/GenBank/DDBJ whole genome shotgun (WGS) entry which is preliminary data.</text>
</comment>
<dbReference type="InParanoid" id="A0A1Z5SMT1"/>
<dbReference type="GO" id="GO:0005935">
    <property type="term" value="C:cellular bud neck"/>
    <property type="evidence" value="ECO:0007669"/>
    <property type="project" value="TreeGrafter"/>
</dbReference>
<proteinExistence type="predicted"/>
<keyword evidence="2" id="KW-1133">Transmembrane helix</keyword>
<keyword evidence="4" id="KW-1185">Reference proteome</keyword>
<dbReference type="VEuPathDB" id="FungiDB:BTJ68_14998"/>
<protein>
    <submittedName>
        <fullName evidence="3">Uncharacterized protein</fullName>
    </submittedName>
</protein>
<keyword evidence="2" id="KW-0472">Membrane</keyword>
<dbReference type="GO" id="GO:0005886">
    <property type="term" value="C:plasma membrane"/>
    <property type="evidence" value="ECO:0007669"/>
    <property type="project" value="TreeGrafter"/>
</dbReference>
<feature type="region of interest" description="Disordered" evidence="1">
    <location>
        <begin position="237"/>
        <end position="283"/>
    </location>
</feature>